<evidence type="ECO:0000313" key="4">
    <source>
        <dbReference type="Proteomes" id="UP000824469"/>
    </source>
</evidence>
<dbReference type="AlphaFoldDB" id="A0AA38G0H1"/>
<accession>A0AA38G0H1</accession>
<dbReference type="Gene3D" id="1.25.40.10">
    <property type="entry name" value="Tetratricopeptide repeat domain"/>
    <property type="match status" value="1"/>
</dbReference>
<dbReference type="PROSITE" id="PS51375">
    <property type="entry name" value="PPR"/>
    <property type="match status" value="1"/>
</dbReference>
<name>A0AA38G0H1_TAXCH</name>
<evidence type="ECO:0008006" key="5">
    <source>
        <dbReference type="Google" id="ProtNLM"/>
    </source>
</evidence>
<dbReference type="GO" id="GO:0003723">
    <property type="term" value="F:RNA binding"/>
    <property type="evidence" value="ECO:0007669"/>
    <property type="project" value="InterPro"/>
</dbReference>
<comment type="caution">
    <text evidence="3">The sequence shown here is derived from an EMBL/GenBank/DDBJ whole genome shotgun (WGS) entry which is preliminary data.</text>
</comment>
<keyword evidence="4" id="KW-1185">Reference proteome</keyword>
<dbReference type="SUPFAM" id="SSF63829">
    <property type="entry name" value="Calcium-dependent phosphotriesterase"/>
    <property type="match status" value="1"/>
</dbReference>
<dbReference type="InterPro" id="IPR002885">
    <property type="entry name" value="PPR_rpt"/>
</dbReference>
<dbReference type="Proteomes" id="UP000824469">
    <property type="component" value="Unassembled WGS sequence"/>
</dbReference>
<sequence>WGRGYRHLVSCFQIPPVPESGCMENARKVFDKMPQRIVVSWTAMIGGYVLCGRLDEAVEYFEAMPERACFYLRETLDDDGQQLKEDGPARTSTFDGIVAGCIYTQYTWHLPGKPEDYSVLINKDDVVFGGVKIGKILGNISKAEGIQMDMQEALARWNEYLLHVHENAPEFTDSDIHDELDMIINYGIGFEKAEKIGFGLLPSPEDLAVDGENKSFFTGCGDGWIKRVWIHGKGDKQRVENWAFVGGRTLGVALGPNQELIVCELTQ</sequence>
<evidence type="ECO:0000256" key="1">
    <source>
        <dbReference type="ARBA" id="ARBA00022737"/>
    </source>
</evidence>
<evidence type="ECO:0000256" key="2">
    <source>
        <dbReference type="PROSITE-ProRule" id="PRU00708"/>
    </source>
</evidence>
<feature type="non-terminal residue" evidence="3">
    <location>
        <position position="267"/>
    </location>
</feature>
<gene>
    <name evidence="3" type="ORF">KI387_028310</name>
</gene>
<keyword evidence="1" id="KW-0677">Repeat</keyword>
<organism evidence="3 4">
    <name type="scientific">Taxus chinensis</name>
    <name type="common">Chinese yew</name>
    <name type="synonym">Taxus wallichiana var. chinensis</name>
    <dbReference type="NCBI Taxonomy" id="29808"/>
    <lineage>
        <taxon>Eukaryota</taxon>
        <taxon>Viridiplantae</taxon>
        <taxon>Streptophyta</taxon>
        <taxon>Embryophyta</taxon>
        <taxon>Tracheophyta</taxon>
        <taxon>Spermatophyta</taxon>
        <taxon>Pinopsida</taxon>
        <taxon>Pinidae</taxon>
        <taxon>Conifers II</taxon>
        <taxon>Cupressales</taxon>
        <taxon>Taxaceae</taxon>
        <taxon>Taxus</taxon>
    </lineage>
</organism>
<dbReference type="PANTHER" id="PTHR47926">
    <property type="entry name" value="PENTATRICOPEPTIDE REPEAT-CONTAINING PROTEIN"/>
    <property type="match status" value="1"/>
</dbReference>
<dbReference type="InterPro" id="IPR046960">
    <property type="entry name" value="PPR_At4g14850-like_plant"/>
</dbReference>
<dbReference type="InterPro" id="IPR011990">
    <property type="entry name" value="TPR-like_helical_dom_sf"/>
</dbReference>
<dbReference type="GO" id="GO:0009451">
    <property type="term" value="P:RNA modification"/>
    <property type="evidence" value="ECO:0007669"/>
    <property type="project" value="InterPro"/>
</dbReference>
<dbReference type="EMBL" id="JAHRHJ020000006">
    <property type="protein sequence ID" value="KAH9313275.1"/>
    <property type="molecule type" value="Genomic_DNA"/>
</dbReference>
<dbReference type="Pfam" id="PF01535">
    <property type="entry name" value="PPR"/>
    <property type="match status" value="1"/>
</dbReference>
<feature type="non-terminal residue" evidence="3">
    <location>
        <position position="1"/>
    </location>
</feature>
<dbReference type="NCBIfam" id="TIGR00756">
    <property type="entry name" value="PPR"/>
    <property type="match status" value="1"/>
</dbReference>
<proteinExistence type="predicted"/>
<protein>
    <recommendedName>
        <fullName evidence="5">Pentatricopeptide repeat-containing protein</fullName>
    </recommendedName>
</protein>
<feature type="repeat" description="PPR" evidence="2">
    <location>
        <begin position="37"/>
        <end position="71"/>
    </location>
</feature>
<evidence type="ECO:0000313" key="3">
    <source>
        <dbReference type="EMBL" id="KAH9313275.1"/>
    </source>
</evidence>
<reference evidence="3 4" key="1">
    <citation type="journal article" date="2021" name="Nat. Plants">
        <title>The Taxus genome provides insights into paclitaxel biosynthesis.</title>
        <authorList>
            <person name="Xiong X."/>
            <person name="Gou J."/>
            <person name="Liao Q."/>
            <person name="Li Y."/>
            <person name="Zhou Q."/>
            <person name="Bi G."/>
            <person name="Li C."/>
            <person name="Du R."/>
            <person name="Wang X."/>
            <person name="Sun T."/>
            <person name="Guo L."/>
            <person name="Liang H."/>
            <person name="Lu P."/>
            <person name="Wu Y."/>
            <person name="Zhang Z."/>
            <person name="Ro D.K."/>
            <person name="Shang Y."/>
            <person name="Huang S."/>
            <person name="Yan J."/>
        </authorList>
    </citation>
    <scope>NUCLEOTIDE SEQUENCE [LARGE SCALE GENOMIC DNA]</scope>
    <source>
        <strain evidence="3">Ta-2019</strain>
    </source>
</reference>